<dbReference type="SMART" id="SM00882">
    <property type="entry name" value="CoA_trans"/>
    <property type="match status" value="1"/>
</dbReference>
<dbReference type="InterPro" id="IPR037171">
    <property type="entry name" value="NagB/RpiA_transferase-like"/>
</dbReference>
<comment type="caution">
    <text evidence="2">The sequence shown here is derived from an EMBL/GenBank/DDBJ whole genome shotgun (WGS) entry which is preliminary data.</text>
</comment>
<reference evidence="2 3" key="1">
    <citation type="journal article" date="2020" name="J. Clin. Microbiol.">
        <title>Assessing the Genetic Diversity of Austrian Corynebacterium diphtheriae Clinical Isolates, 2011-2019.</title>
        <authorList>
            <person name="Schaeffer J."/>
            <person name="Huhulescu S."/>
            <person name="Stoeger A."/>
            <person name="Allerberger F."/>
            <person name="Ruppitsch W."/>
        </authorList>
    </citation>
    <scope>NUCLEOTIDE SEQUENCE [LARGE SCALE GENOMIC DNA]</scope>
    <source>
        <strain evidence="2 3">04-17</strain>
    </source>
</reference>
<dbReference type="PANTHER" id="PTHR43293:SF3">
    <property type="entry name" value="CHOLESTEROL RING-CLEAVING HYDROLASE IPDB SUBUNIT"/>
    <property type="match status" value="1"/>
</dbReference>
<dbReference type="SUPFAM" id="SSF100950">
    <property type="entry name" value="NagB/RpiA/CoA transferase-like"/>
    <property type="match status" value="2"/>
</dbReference>
<dbReference type="InterPro" id="IPR004165">
    <property type="entry name" value="CoA_trans_fam_I"/>
</dbReference>
<evidence type="ECO:0000313" key="2">
    <source>
        <dbReference type="EMBL" id="MBG9354981.1"/>
    </source>
</evidence>
<sequence>MLIASDPDALVAAFVRPDDHVHLAATMSRPNALQRSLARVFADQGQLVVSTPAVHSSAHALALSGCCRKLVTGFLGDTYPSPRPNPLYRDAHVSKPFEVELWSLLTYTQRLMAAALGQPYATTGSDLLGTGLGKGKEGSICSVQIGGDTVTLMTPLRPDVALYHGVCADTNGNIVICAPHGEGPSAAYAARRGVIASVERIVEPEELSEMADHVLIPASRVLGICEARYGAHPNSLRTRGLAGIDSYLDDFNHLRSIVDACATEEGARRWYEDWVLNGDYSEYVRKLEADGALARIDMAAPTASCSTKEMDIPSEPTRQERLIILGARAIRRLVEERGYDTLLAGIGTSHMAAWVACQQLRSAGRPIVFAAELGIVADSPAAGDVFLFSQRHANKAQMLAGIPEVLGGLVAANDRCLGVLSAAEIDQSGNLNTVRLPNGRWITGSGGANDIASSSDCVVIAPASPHRYVRSLEHTTSPGSKVQALVAQFGAFTRTDDGSFALSSWLPLDTPDAPDTPEATVARFTMWDDAVSGPSLREEPISAEELACVRAMDPQGDYR</sequence>
<dbReference type="PANTHER" id="PTHR43293">
    <property type="entry name" value="ACETATE COA-TRANSFERASE YDIF"/>
    <property type="match status" value="1"/>
</dbReference>
<dbReference type="Gene3D" id="3.40.1080.10">
    <property type="entry name" value="Glutaconate Coenzyme A-transferase"/>
    <property type="match status" value="2"/>
</dbReference>
<name>A0ABS0LEB3_9CORY</name>
<keyword evidence="3" id="KW-1185">Reference proteome</keyword>
<proteinExistence type="inferred from homology"/>
<accession>A0ABS0LEB3</accession>
<dbReference type="Proteomes" id="UP000615580">
    <property type="component" value="Unassembled WGS sequence"/>
</dbReference>
<protein>
    <submittedName>
        <fullName evidence="2">Acetate CoA-transferase</fullName>
    </submittedName>
</protein>
<comment type="similarity">
    <text evidence="1">Belongs to the 3-oxoacid CoA-transferase subunit B family.</text>
</comment>
<dbReference type="Pfam" id="PF01144">
    <property type="entry name" value="CoA_trans"/>
    <property type="match status" value="1"/>
</dbReference>
<dbReference type="EMBL" id="JADQUG010000052">
    <property type="protein sequence ID" value="MBG9354981.1"/>
    <property type="molecule type" value="Genomic_DNA"/>
</dbReference>
<organism evidence="2 3">
    <name type="scientific">Corynebacterium belfantii</name>
    <dbReference type="NCBI Taxonomy" id="2014537"/>
    <lineage>
        <taxon>Bacteria</taxon>
        <taxon>Bacillati</taxon>
        <taxon>Actinomycetota</taxon>
        <taxon>Actinomycetes</taxon>
        <taxon>Mycobacteriales</taxon>
        <taxon>Corynebacteriaceae</taxon>
        <taxon>Corynebacterium</taxon>
    </lineage>
</organism>
<evidence type="ECO:0000256" key="1">
    <source>
        <dbReference type="ARBA" id="ARBA00007047"/>
    </source>
</evidence>
<gene>
    <name evidence="2" type="ORF">I4J41_10485</name>
</gene>
<evidence type="ECO:0000313" key="3">
    <source>
        <dbReference type="Proteomes" id="UP000615580"/>
    </source>
</evidence>